<organism evidence="1 2">
    <name type="scientific">Bartonella elizabethae F9251 = ATCC 49927</name>
    <dbReference type="NCBI Taxonomy" id="1094555"/>
    <lineage>
        <taxon>Bacteria</taxon>
        <taxon>Pseudomonadati</taxon>
        <taxon>Pseudomonadota</taxon>
        <taxon>Alphaproteobacteria</taxon>
        <taxon>Hyphomicrobiales</taxon>
        <taxon>Bartonellaceae</taxon>
        <taxon>Bartonella</taxon>
    </lineage>
</organism>
<dbReference type="HOGENOM" id="CLU_3408770_0_0_5"/>
<evidence type="ECO:0000313" key="2">
    <source>
        <dbReference type="Proteomes" id="UP000008941"/>
    </source>
</evidence>
<name>J1A188_BAREL</name>
<sequence length="29" mass="3086">MMLVGILSGGDCYLLFVHGLLAGIDSKVY</sequence>
<protein>
    <submittedName>
        <fullName evidence="1">Uncharacterized protein</fullName>
    </submittedName>
</protein>
<reference evidence="1 2" key="1">
    <citation type="submission" date="2012-03" db="EMBL/GenBank/DDBJ databases">
        <title>The Genome Sequence of Bartonella elizabethae F9251.</title>
        <authorList>
            <consortium name="The Broad Institute Genome Sequencing Platform"/>
            <consortium name="The Broad Institute Genome Sequencing Center for Infectious Disease"/>
            <person name="Feldgarden M."/>
            <person name="Kirby J."/>
            <person name="Kosoy M."/>
            <person name="Birtles R."/>
            <person name="Probert W.S."/>
            <person name="Chiaraviglio L."/>
            <person name="Young S.K."/>
            <person name="Zeng Q."/>
            <person name="Gargeya S."/>
            <person name="Fitzgerald M."/>
            <person name="Haas B."/>
            <person name="Abouelleil A."/>
            <person name="Alvarado L."/>
            <person name="Arachchi H.M."/>
            <person name="Berlin A."/>
            <person name="Chapman S.B."/>
            <person name="Gearin G."/>
            <person name="Goldberg J."/>
            <person name="Griggs A."/>
            <person name="Gujja S."/>
            <person name="Hansen M."/>
            <person name="Heiman D."/>
            <person name="Howarth C."/>
            <person name="Larimer J."/>
            <person name="Lui A."/>
            <person name="MacDonald P.J.P."/>
            <person name="McCowen C."/>
            <person name="Montmayeur A."/>
            <person name="Murphy C."/>
            <person name="Neiman D."/>
            <person name="Pearson M."/>
            <person name="Priest M."/>
            <person name="Roberts A."/>
            <person name="Saif S."/>
            <person name="Shea T."/>
            <person name="Sisk P."/>
            <person name="Stolte C."/>
            <person name="Sykes S."/>
            <person name="Wortman J."/>
            <person name="Nusbaum C."/>
            <person name="Birren B."/>
        </authorList>
    </citation>
    <scope>NUCLEOTIDE SEQUENCE [LARGE SCALE GENOMIC DNA]</scope>
    <source>
        <strain evidence="1 2">F9251</strain>
    </source>
</reference>
<comment type="caution">
    <text evidence="1">The sequence shown here is derived from an EMBL/GenBank/DDBJ whole genome shotgun (WGS) entry which is preliminary data.</text>
</comment>
<accession>J1A188</accession>
<proteinExistence type="predicted"/>
<evidence type="ECO:0000313" key="1">
    <source>
        <dbReference type="EMBL" id="EJF95303.1"/>
    </source>
</evidence>
<dbReference type="Proteomes" id="UP000008941">
    <property type="component" value="Unassembled WGS sequence"/>
</dbReference>
<dbReference type="AlphaFoldDB" id="J1A188"/>
<gene>
    <name evidence="1" type="ORF">MEE_01138</name>
</gene>
<dbReference type="EMBL" id="AIMF01000015">
    <property type="protein sequence ID" value="EJF95303.1"/>
    <property type="molecule type" value="Genomic_DNA"/>
</dbReference>